<dbReference type="Pfam" id="PF01554">
    <property type="entry name" value="MatE"/>
    <property type="match status" value="2"/>
</dbReference>
<evidence type="ECO:0000256" key="1">
    <source>
        <dbReference type="ARBA" id="ARBA00004141"/>
    </source>
</evidence>
<comment type="subcellular location">
    <subcellularLocation>
        <location evidence="1">Membrane</location>
        <topology evidence="1">Multi-pass membrane protein</topology>
    </subcellularLocation>
</comment>
<dbReference type="GO" id="GO:1990961">
    <property type="term" value="P:xenobiotic detoxification by transmembrane export across the plasma membrane"/>
    <property type="evidence" value="ECO:0007669"/>
    <property type="project" value="InterPro"/>
</dbReference>
<dbReference type="Proteomes" id="UP001165780">
    <property type="component" value="Unplaced"/>
</dbReference>
<dbReference type="CDD" id="cd13132">
    <property type="entry name" value="MATE_eukaryotic"/>
    <property type="match status" value="1"/>
</dbReference>
<evidence type="ECO:0000313" key="8">
    <source>
        <dbReference type="RefSeq" id="XP_019268872.2"/>
    </source>
</evidence>
<keyword evidence="5 6" id="KW-0472">Membrane</keyword>
<feature type="transmembrane region" description="Helical" evidence="6">
    <location>
        <begin position="572"/>
        <end position="592"/>
    </location>
</feature>
<feature type="transmembrane region" description="Helical" evidence="6">
    <location>
        <begin position="237"/>
        <end position="256"/>
    </location>
</feature>
<sequence>MGLAGQGWLQERSGMQGGRQPSLELDSVRDTVPPDRGGCCPALRRLVPVGFGAEVWTLFALSGPLFLFQVLTFMIHIVSSVFCGHLGKVELASVTLSVAFVNVCGISIGTGLSSACDTLMSQSFGSPNKKHVGVILQRSTLVMLLCCLPCWALFLNTHNVLLLFRQDPAVSRLTQEYVLIFIPALPAIFLYSLLAKYLQNQGIVWPQVLSGIVGNCINGLGNYILVSVLSLGVRGSAYANTISHILQTIFLFLYIVLKKLHLETWAGWSGQCLQDWGPFFSLAIPSMLMVCMEWWAYEIGSFLMGLLSVLDLSGQAIMYELATTVYMIPLGLSNAVCVRVGMALGAADTVQAKRWAQSGMLCTGGTSLVVGIVLSTLKNKLGRIFTNDEEVIALVNKVLPIYTVFQLFEAICCVYSGVLRGSGKQAFGAVVNTVMYYVIGLPLGIVLTFVVRMGIMGLWLGMLACGLLGAAAFAVYTTRMDWKLAAEEAQKHAGLLPQSTDSTVATVATVPRPGPAEAVTSSVATGASPGITLTTYSRPESHLDLFRAPEAAQALPAPASRLSARQLAIRRGAALGMASGTLTAGLVVRVLTARH</sequence>
<evidence type="ECO:0000256" key="5">
    <source>
        <dbReference type="ARBA" id="ARBA00023136"/>
    </source>
</evidence>
<feature type="transmembrane region" description="Helical" evidence="6">
    <location>
        <begin position="55"/>
        <end position="79"/>
    </location>
</feature>
<feature type="transmembrane region" description="Helical" evidence="6">
    <location>
        <begin position="426"/>
        <end position="450"/>
    </location>
</feature>
<dbReference type="AlphaFoldDB" id="A0A9V1DWE0"/>
<dbReference type="GO" id="GO:0016020">
    <property type="term" value="C:membrane"/>
    <property type="evidence" value="ECO:0007669"/>
    <property type="project" value="UniProtKB-SubCell"/>
</dbReference>
<dbReference type="PANTHER" id="PTHR11206">
    <property type="entry name" value="MULTIDRUG RESISTANCE PROTEIN"/>
    <property type="match status" value="1"/>
</dbReference>
<evidence type="ECO:0000256" key="2">
    <source>
        <dbReference type="ARBA" id="ARBA00010199"/>
    </source>
</evidence>
<feature type="transmembrane region" description="Helical" evidence="6">
    <location>
        <begin position="204"/>
        <end position="225"/>
    </location>
</feature>
<proteinExistence type="inferred from homology"/>
<accession>A0A9V1DWE0</accession>
<feature type="transmembrane region" description="Helical" evidence="6">
    <location>
        <begin position="325"/>
        <end position="347"/>
    </location>
</feature>
<evidence type="ECO:0000256" key="4">
    <source>
        <dbReference type="ARBA" id="ARBA00022989"/>
    </source>
</evidence>
<organism evidence="7 8">
    <name type="scientific">Panthera pardus</name>
    <name type="common">Leopard</name>
    <name type="synonym">Felis pardus</name>
    <dbReference type="NCBI Taxonomy" id="9691"/>
    <lineage>
        <taxon>Eukaryota</taxon>
        <taxon>Metazoa</taxon>
        <taxon>Chordata</taxon>
        <taxon>Craniata</taxon>
        <taxon>Vertebrata</taxon>
        <taxon>Euteleostomi</taxon>
        <taxon>Mammalia</taxon>
        <taxon>Eutheria</taxon>
        <taxon>Laurasiatheria</taxon>
        <taxon>Carnivora</taxon>
        <taxon>Feliformia</taxon>
        <taxon>Felidae</taxon>
        <taxon>Pantherinae</taxon>
        <taxon>Panthera</taxon>
    </lineage>
</organism>
<protein>
    <recommendedName>
        <fullName evidence="6">Multidrug and toxin extrusion protein</fullName>
    </recommendedName>
</protein>
<evidence type="ECO:0000256" key="3">
    <source>
        <dbReference type="ARBA" id="ARBA00022692"/>
    </source>
</evidence>
<dbReference type="GeneID" id="109245803"/>
<dbReference type="GO" id="GO:0042910">
    <property type="term" value="F:xenobiotic transmembrane transporter activity"/>
    <property type="evidence" value="ECO:0007669"/>
    <property type="project" value="InterPro"/>
</dbReference>
<gene>
    <name evidence="8" type="primary">LOC109245803</name>
</gene>
<comment type="similarity">
    <text evidence="2 6">Belongs to the multi antimicrobial extrusion (MATE) (TC 2.A.66.1) family.</text>
</comment>
<feature type="transmembrane region" description="Helical" evidence="6">
    <location>
        <begin position="276"/>
        <end position="295"/>
    </location>
</feature>
<dbReference type="NCBIfam" id="TIGR00797">
    <property type="entry name" value="matE"/>
    <property type="match status" value="1"/>
</dbReference>
<name>A0A9V1DWE0_PANPR</name>
<evidence type="ECO:0000313" key="7">
    <source>
        <dbReference type="Proteomes" id="UP001165780"/>
    </source>
</evidence>
<feature type="transmembrane region" description="Helical" evidence="6">
    <location>
        <begin position="359"/>
        <end position="378"/>
    </location>
</feature>
<dbReference type="GO" id="GO:0015297">
    <property type="term" value="F:antiporter activity"/>
    <property type="evidence" value="ECO:0007669"/>
    <property type="project" value="InterPro"/>
</dbReference>
<evidence type="ECO:0000256" key="6">
    <source>
        <dbReference type="RuleBase" id="RU004914"/>
    </source>
</evidence>
<keyword evidence="3 6" id="KW-0812">Transmembrane</keyword>
<dbReference type="InterPro" id="IPR045069">
    <property type="entry name" value="MATE_euk"/>
</dbReference>
<feature type="transmembrane region" description="Helical" evidence="6">
    <location>
        <begin position="398"/>
        <end position="419"/>
    </location>
</feature>
<keyword evidence="7" id="KW-1185">Reference proteome</keyword>
<feature type="transmembrane region" description="Helical" evidence="6">
    <location>
        <begin position="177"/>
        <end position="198"/>
    </location>
</feature>
<keyword evidence="4 6" id="KW-1133">Transmembrane helix</keyword>
<feature type="transmembrane region" description="Helical" evidence="6">
    <location>
        <begin position="91"/>
        <end position="115"/>
    </location>
</feature>
<reference evidence="8" key="1">
    <citation type="submission" date="2025-08" db="UniProtKB">
        <authorList>
            <consortium name="RefSeq"/>
        </authorList>
    </citation>
    <scope>IDENTIFICATION</scope>
    <source>
        <tissue evidence="8">Whole blood</tissue>
    </source>
</reference>
<feature type="transmembrane region" description="Helical" evidence="6">
    <location>
        <begin position="135"/>
        <end position="156"/>
    </location>
</feature>
<feature type="transmembrane region" description="Helical" evidence="6">
    <location>
        <begin position="456"/>
        <end position="476"/>
    </location>
</feature>
<dbReference type="InterPro" id="IPR002528">
    <property type="entry name" value="MATE_fam"/>
</dbReference>
<dbReference type="RefSeq" id="XP_019268872.2">
    <property type="nucleotide sequence ID" value="XM_019413327.2"/>
</dbReference>